<evidence type="ECO:0000256" key="4">
    <source>
        <dbReference type="ARBA" id="ARBA00042703"/>
    </source>
</evidence>
<evidence type="ECO:0000256" key="11">
    <source>
        <dbReference type="ARBA" id="ARBA00048919"/>
    </source>
</evidence>
<dbReference type="PANTHER" id="PTHR46118:SF4">
    <property type="entry name" value="PROTEIN ABHD11"/>
    <property type="match status" value="1"/>
</dbReference>
<gene>
    <name evidence="13" type="primary">Abhd11</name>
    <name evidence="13" type="ORF">CDAR_199451</name>
</gene>
<evidence type="ECO:0000256" key="6">
    <source>
        <dbReference type="ARBA" id="ARBA00043742"/>
    </source>
</evidence>
<dbReference type="InterPro" id="IPR000073">
    <property type="entry name" value="AB_hydrolase_1"/>
</dbReference>
<dbReference type="PANTHER" id="PTHR46118">
    <property type="entry name" value="PROTEIN ABHD11"/>
    <property type="match status" value="1"/>
</dbReference>
<comment type="catalytic activity">
    <reaction evidence="11">
        <text>1-octadecanoyl-2-(5Z,8Z,11Z,14Z-eicosatetraenoyl)-sn-glycerol + H2O = 2-(5Z,8Z,11Z,14Z-eicosatetraenoyl)-glycerol + octadecanoate + H(+)</text>
        <dbReference type="Rhea" id="RHEA:38507"/>
        <dbReference type="ChEBI" id="CHEBI:15377"/>
        <dbReference type="ChEBI" id="CHEBI:15378"/>
        <dbReference type="ChEBI" id="CHEBI:25629"/>
        <dbReference type="ChEBI" id="CHEBI:52392"/>
        <dbReference type="ChEBI" id="CHEBI:75728"/>
    </reaction>
</comment>
<dbReference type="GO" id="GO:0016787">
    <property type="term" value="F:hydrolase activity"/>
    <property type="evidence" value="ECO:0007669"/>
    <property type="project" value="UniProtKB-KW"/>
</dbReference>
<comment type="caution">
    <text evidence="13">The sequence shown here is derived from an EMBL/GenBank/DDBJ whole genome shotgun (WGS) entry which is preliminary data.</text>
</comment>
<keyword evidence="14" id="KW-1185">Reference proteome</keyword>
<dbReference type="AlphaFoldDB" id="A0AAV4MA09"/>
<evidence type="ECO:0000256" key="7">
    <source>
        <dbReference type="ARBA" id="ARBA00044064"/>
    </source>
</evidence>
<evidence type="ECO:0000256" key="3">
    <source>
        <dbReference type="ARBA" id="ARBA00026104"/>
    </source>
</evidence>
<dbReference type="Gene3D" id="3.40.50.1820">
    <property type="entry name" value="alpha/beta hydrolase"/>
    <property type="match status" value="1"/>
</dbReference>
<proteinExistence type="inferred from homology"/>
<evidence type="ECO:0000256" key="1">
    <source>
        <dbReference type="ARBA" id="ARBA00008645"/>
    </source>
</evidence>
<evidence type="ECO:0000256" key="2">
    <source>
        <dbReference type="ARBA" id="ARBA00022801"/>
    </source>
</evidence>
<evidence type="ECO:0000313" key="13">
    <source>
        <dbReference type="EMBL" id="GIX68720.1"/>
    </source>
</evidence>
<dbReference type="EMBL" id="BPLQ01000194">
    <property type="protein sequence ID" value="GIX68720.1"/>
    <property type="molecule type" value="Genomic_DNA"/>
</dbReference>
<evidence type="ECO:0000313" key="14">
    <source>
        <dbReference type="Proteomes" id="UP001054837"/>
    </source>
</evidence>
<comment type="similarity">
    <text evidence="1">Belongs to the AB hydrolase superfamily.</text>
</comment>
<sequence length="294" mass="34373">MASVEMAYDVYDPHDEEGNLTPIVLLHGMFWNKYMFKELARKLCQETKRQVYCPDLRNHGRSPFCEECDNYLVCEDVKRFLQEKNLKKVIFICHSFSCTICYMIALEKPDAVEKMVMVDSFPFNDFHADLCGDFVPEVVAQNKVLKSLNPKMTLKDARKKLNLLAEAGPKRVKFTAQICNLEQLFYKKVAHDLTKEDGKFMWKTDIDFLEEKILRQRNFTFFRNKIECHSEHEILIVRCPQSTNVTDLKFAEILKDNPNTKLATIEGTTHLLLLEKEDEFVDIVCDFLGCNRED</sequence>
<comment type="catalytic activity">
    <reaction evidence="6">
        <text>a 1,3-diacyl-sn-glycerol + H2O = a 1-acyl-sn-glycerol + a fatty acid + H(+)</text>
        <dbReference type="Rhea" id="RHEA:38503"/>
        <dbReference type="ChEBI" id="CHEBI:15377"/>
        <dbReference type="ChEBI" id="CHEBI:15378"/>
        <dbReference type="ChEBI" id="CHEBI:28868"/>
        <dbReference type="ChEBI" id="CHEBI:64683"/>
        <dbReference type="ChEBI" id="CHEBI:77272"/>
    </reaction>
</comment>
<comment type="catalytic activity">
    <reaction evidence="5">
        <text>a 1,2-diacyl-sn-glycerol + H2O = a 2-acylglycerol + a fatty acid + H(+)</text>
        <dbReference type="Rhea" id="RHEA:33275"/>
        <dbReference type="ChEBI" id="CHEBI:15377"/>
        <dbReference type="ChEBI" id="CHEBI:15378"/>
        <dbReference type="ChEBI" id="CHEBI:17389"/>
        <dbReference type="ChEBI" id="CHEBI:17815"/>
        <dbReference type="ChEBI" id="CHEBI:28868"/>
        <dbReference type="EC" id="3.1.1.116"/>
    </reaction>
</comment>
<feature type="domain" description="AB hydrolase-1" evidence="12">
    <location>
        <begin position="22"/>
        <end position="181"/>
    </location>
</feature>
<name>A0AAV4MA09_9ARAC</name>
<evidence type="ECO:0000259" key="12">
    <source>
        <dbReference type="Pfam" id="PF00561"/>
    </source>
</evidence>
<evidence type="ECO:0000256" key="8">
    <source>
        <dbReference type="ARBA" id="ARBA00048283"/>
    </source>
</evidence>
<dbReference type="Proteomes" id="UP001054837">
    <property type="component" value="Unassembled WGS sequence"/>
</dbReference>
<protein>
    <recommendedName>
        <fullName evidence="7">sn-1-specific diacylglycerol lipase ABHD11</fullName>
        <ecNumber evidence="3">3.1.1.116</ecNumber>
    </recommendedName>
    <alternativeName>
        <fullName evidence="4">Alpha/beta hydrolase domain-containing protein 11</fullName>
    </alternativeName>
</protein>
<reference evidence="13 14" key="1">
    <citation type="submission" date="2021-06" db="EMBL/GenBank/DDBJ databases">
        <title>Caerostris darwini draft genome.</title>
        <authorList>
            <person name="Kono N."/>
            <person name="Arakawa K."/>
        </authorList>
    </citation>
    <scope>NUCLEOTIDE SEQUENCE [LARGE SCALE GENOMIC DNA]</scope>
</reference>
<evidence type="ECO:0000256" key="9">
    <source>
        <dbReference type="ARBA" id="ARBA00048504"/>
    </source>
</evidence>
<organism evidence="13 14">
    <name type="scientific">Caerostris darwini</name>
    <dbReference type="NCBI Taxonomy" id="1538125"/>
    <lineage>
        <taxon>Eukaryota</taxon>
        <taxon>Metazoa</taxon>
        <taxon>Ecdysozoa</taxon>
        <taxon>Arthropoda</taxon>
        <taxon>Chelicerata</taxon>
        <taxon>Arachnida</taxon>
        <taxon>Araneae</taxon>
        <taxon>Araneomorphae</taxon>
        <taxon>Entelegynae</taxon>
        <taxon>Araneoidea</taxon>
        <taxon>Araneidae</taxon>
        <taxon>Caerostris</taxon>
    </lineage>
</organism>
<dbReference type="Pfam" id="PF00561">
    <property type="entry name" value="Abhydrolase_1"/>
    <property type="match status" value="1"/>
</dbReference>
<accession>A0AAV4MA09</accession>
<dbReference type="InterPro" id="IPR029058">
    <property type="entry name" value="AB_hydrolase_fold"/>
</dbReference>
<keyword evidence="2" id="KW-0378">Hydrolase</keyword>
<evidence type="ECO:0000256" key="5">
    <source>
        <dbReference type="ARBA" id="ARBA00043667"/>
    </source>
</evidence>
<comment type="catalytic activity">
    <reaction evidence="9">
        <text>1,2-didecanoylglycerol + H2O = decanoylglycerol + decanoate + H(+)</text>
        <dbReference type="Rhea" id="RHEA:48596"/>
        <dbReference type="ChEBI" id="CHEBI:11152"/>
        <dbReference type="ChEBI" id="CHEBI:15377"/>
        <dbReference type="ChEBI" id="CHEBI:15378"/>
        <dbReference type="ChEBI" id="CHEBI:27689"/>
        <dbReference type="ChEBI" id="CHEBI:90605"/>
    </reaction>
</comment>
<dbReference type="SUPFAM" id="SSF53474">
    <property type="entry name" value="alpha/beta-Hydrolases"/>
    <property type="match status" value="1"/>
</dbReference>
<dbReference type="EC" id="3.1.1.116" evidence="3"/>
<comment type="catalytic activity">
    <reaction evidence="10">
        <text>1-octadecanoyl-2-(9Z-octadecenoyl)-sn-glycerol + H2O = 2-(9Z-octadecenoyl)-glycerol + octadecanoate + H(+)</text>
        <dbReference type="Rhea" id="RHEA:77103"/>
        <dbReference type="ChEBI" id="CHEBI:15377"/>
        <dbReference type="ChEBI" id="CHEBI:15378"/>
        <dbReference type="ChEBI" id="CHEBI:25629"/>
        <dbReference type="ChEBI" id="CHEBI:73990"/>
        <dbReference type="ChEBI" id="CHEBI:75468"/>
    </reaction>
</comment>
<evidence type="ECO:0000256" key="10">
    <source>
        <dbReference type="ARBA" id="ARBA00048513"/>
    </source>
</evidence>
<comment type="catalytic activity">
    <reaction evidence="8">
        <text>1-octadecanoyl-2-(4Z,7Z,10Z,13Z,16Z,19Z-docosahexaenoyl)-sn-glycerol + H2O = 2-(4Z,7Z,10Z,13Z,16Z,19Z-docosahexaenoyl)-glycerol + octadecanoate + H(+)</text>
        <dbReference type="Rhea" id="RHEA:77107"/>
        <dbReference type="ChEBI" id="CHEBI:15377"/>
        <dbReference type="ChEBI" id="CHEBI:15378"/>
        <dbReference type="ChEBI" id="CHEBI:25629"/>
        <dbReference type="ChEBI" id="CHEBI:77129"/>
        <dbReference type="ChEBI" id="CHEBI:186738"/>
    </reaction>
</comment>